<evidence type="ECO:0000259" key="19">
    <source>
        <dbReference type="PROSITE" id="PS50003"/>
    </source>
</evidence>
<dbReference type="PROSITE" id="PS50003">
    <property type="entry name" value="PH_DOMAIN"/>
    <property type="match status" value="1"/>
</dbReference>
<sequence length="1992" mass="226886">MAEGVSSRITRLNQLLSGKTSGRKVPLLDKETLLDAFVALFNECQTDQMQKDKNIAVYVKKFKPLISEIEKLRLRKNDFEIRKTIGRGHFGEVHVVREKVTGNVYAMKVLKKSSTLSQDNVAFFEEERDIMAFANNPWITSLQYAFQDYDSLYLVMDFHPGGDLLSLLAKYDDVFEENIAKFYLGEMIMAMHAVHALGYVHRDIKPENVLIDRVGHVKLADFGSSAKLSSAKTVVSKMPVGTPEYIAPEVLMSMDGSGGGGGRYGIECDWWSLGVVAYEMMMGYTPFQADSVVVVYSQIMNFKNSLEFPDDQPLSDDAKGLIRALLTDQKERITYTGLAKHPFFTGLDWTTLQDAVPPYVPTIQREDDTSNFDDFETENSGPRLEDFMEQKKGFQGKDLPFIGFTFTKQLTLASLSEDEPSTPTQGTLPRNASVKRDSTKDASNAQVQNLMKELEKEQKKHKELQVALTEKTKTVSKVEAQYRSLENEKVLFETERKDFERQLKNEKSNREKTDREKDTLKKEVEELRNKLREETSQSNSDELNQTIQSLERQKDSTEKKNVQLEENIGEQRKMLEDSKQRVADLQAKLTKVSEDTKSNVSELQQKLLKVTADNEDRIKQFQDKLSKAMTSAEDATNQLSRVEKEKQDIEKELIEVKSYSMLNKTENDSSDDESRALQQELTSVTDENASLKKEVKQLKSDLDDSKRKYNSLVEFGEDLKAQVERKIEKLQRELANTKKESKKFEEEYKQLKQEFDDRNNNLTYKDSTIASLQASCDSLEQQLDDLMNAKELNNKQLDEKMKKERMELSRQLSEISSEKKTTESEIQNLRNEIIKAESNIETFRGKLNESNKQLEESTENFESEIQKLKRDLTKSTDETSKLNVEKDELQTTNEELENKVKALQGDLEKQRTRTVSNSKSKDSEAKVARLNVSIENLKTDKKVMETKVQKYEDDIFKSQKEKDSLQEELKEKERQANSQELTIQMLKQTCTMLEGQVEELEVMNDEYQDRETQWNMIKRQQYQAQEKLEQQLTESLNNLEQQRKIRSKAEEKLRHIEEGGSKHDLEKTVNDLETTIQDMEDKNNELAGSLSTAEKKNVLNVKTIKTLEGKLATEIEEKEKLSAEVSQLEDLSAQQTSSNFALTVEIESLKEKQEETVVEKENLENQLERTSFSHAEEKIKMESTLAQQTKLIDFLQKKVMVDDRNFAPAPKKKDKFSKGKGKTSEAASHPSTVDMRKTRDLERALEKAKNENLQLHLQLQKARDEVTNLRSELQQLKSSLRAPAASNPTTPRMSHAKLPPDAIRSSTSSLISRAGSSPSTSVADIYQMAANEVRGNGNVSSSALKNKKNDKPHHLQQTLNMRPCKCPVCLNTAPFAKQVSKCTECHLICHTKCVSSLHNMCGVSKALLSKFAMHSHRSSLILDDGSIALDVTDGQVPKLEGWLKYPRKNGTKHTWDRKWVVLEEKRLTIFDNENTIEFDPYDEVDLNIEGELNTHPAIPTSELSWAATNDLLYVFSIEILPDTLGWPRRTLYFLSPTFSDKQRWVAALEQISDDVKKSSQNGHGMAENVIMTIDNSPRDVNCAAMINPTGSVLGADDGLYVVSMKSGKSGKPVPIIGLGPVYQMEFLRDLDIALLISGKERIFCYVDISSLESRLKQLQSGSSISDINSYQIGIVKSCHLFAVAKINNEYFACAATAHKLNILKYETNTQKFILRRELETNEPCTCMLIATNYVIYGTSKFYTVDLKNYQKRDFLEASDTTLAFAVFGTSQSRNFPIAVFNVSKGKQRDEYLLCYSEFGIFVDWQGRRSRKGDLKWSRLPLAFDYRHPHLYVTHFASIEICEIFQDMKTDISTTPRRFIDVPDPRFLGEGLSPRSVLFASEQDDKMEIISYVDTKSNGLSRNPSIMSAVSVISPSGSSIIPHTIDEGSEVRSSASSYSIDSDEETSRSIGSNKKESGTPKNKRKDQLRTQEKDKNRISFRLFKGNRKSQLHE</sequence>
<evidence type="ECO:0000259" key="22">
    <source>
        <dbReference type="PROSITE" id="PS50219"/>
    </source>
</evidence>
<dbReference type="InterPro" id="IPR002219">
    <property type="entry name" value="PKC_DAG/PE"/>
</dbReference>
<feature type="domain" description="Phorbol-ester/DAG-type" evidence="21">
    <location>
        <begin position="1352"/>
        <end position="1401"/>
    </location>
</feature>
<comment type="subcellular location">
    <subcellularLocation>
        <location evidence="2">Cytoplasm</location>
    </subcellularLocation>
</comment>
<feature type="compositionally biased region" description="Basic and acidic residues" evidence="18">
    <location>
        <begin position="551"/>
        <end position="568"/>
    </location>
</feature>
<evidence type="ECO:0000256" key="16">
    <source>
        <dbReference type="ARBA" id="ARBA00048679"/>
    </source>
</evidence>
<keyword evidence="8" id="KW-0479">Metal-binding</keyword>
<feature type="domain" description="PH" evidence="19">
    <location>
        <begin position="1436"/>
        <end position="1553"/>
    </location>
</feature>
<feature type="region of interest" description="Disordered" evidence="18">
    <location>
        <begin position="1276"/>
        <end position="1317"/>
    </location>
</feature>
<dbReference type="Gene3D" id="6.10.250.3110">
    <property type="match status" value="1"/>
</dbReference>
<dbReference type="SMART" id="SM00233">
    <property type="entry name" value="PH"/>
    <property type="match status" value="1"/>
</dbReference>
<feature type="compositionally biased region" description="Basic and acidic residues" evidence="18">
    <location>
        <begin position="896"/>
        <end position="911"/>
    </location>
</feature>
<dbReference type="EC" id="2.7.11.1" evidence="3"/>
<evidence type="ECO:0000256" key="12">
    <source>
        <dbReference type="ARBA" id="ARBA00022833"/>
    </source>
</evidence>
<dbReference type="InterPro" id="IPR037708">
    <property type="entry name" value="CRIK_dom"/>
</dbReference>
<reference evidence="24" key="1">
    <citation type="submission" date="2021-01" db="UniProtKB">
        <authorList>
            <consortium name="EnsemblMetazoa"/>
        </authorList>
    </citation>
    <scope>IDENTIFICATION</scope>
</reference>
<feature type="compositionally biased region" description="Basic and acidic residues" evidence="18">
    <location>
        <begin position="1964"/>
        <end position="1976"/>
    </location>
</feature>
<evidence type="ECO:0000256" key="14">
    <source>
        <dbReference type="ARBA" id="ARBA00023054"/>
    </source>
</evidence>
<feature type="region of interest" description="Disordered" evidence="18">
    <location>
        <begin position="415"/>
        <end position="443"/>
    </location>
</feature>
<keyword evidence="12" id="KW-0862">Zinc</keyword>
<protein>
    <recommendedName>
        <fullName evidence="3">non-specific serine/threonine protein kinase</fullName>
        <ecNumber evidence="3">2.7.11.1</ecNumber>
    </recommendedName>
</protein>
<feature type="compositionally biased region" description="Polar residues" evidence="18">
    <location>
        <begin position="536"/>
        <end position="550"/>
    </location>
</feature>
<keyword evidence="4" id="KW-0963">Cytoplasm</keyword>
<dbReference type="InterPro" id="IPR046349">
    <property type="entry name" value="C1-like_sf"/>
</dbReference>
<dbReference type="GO" id="GO:0005856">
    <property type="term" value="C:cytoskeleton"/>
    <property type="evidence" value="ECO:0007669"/>
    <property type="project" value="TreeGrafter"/>
</dbReference>
<feature type="compositionally biased region" description="Basic residues" evidence="18">
    <location>
        <begin position="1210"/>
        <end position="1221"/>
    </location>
</feature>
<feature type="compositionally biased region" description="Polar residues" evidence="18">
    <location>
        <begin position="421"/>
        <end position="430"/>
    </location>
</feature>
<evidence type="ECO:0000256" key="10">
    <source>
        <dbReference type="ARBA" id="ARBA00022771"/>
    </source>
</evidence>
<evidence type="ECO:0000256" key="4">
    <source>
        <dbReference type="ARBA" id="ARBA00022490"/>
    </source>
</evidence>
<dbReference type="Gene3D" id="1.10.510.10">
    <property type="entry name" value="Transferase(Phosphotransferase) domain 1"/>
    <property type="match status" value="1"/>
</dbReference>
<feature type="region of interest" description="Disordered" evidence="18">
    <location>
        <begin position="529"/>
        <end position="568"/>
    </location>
</feature>
<feature type="domain" description="AGC-kinase C-terminal" evidence="23">
    <location>
        <begin position="345"/>
        <end position="416"/>
    </location>
</feature>
<dbReference type="PANTHER" id="PTHR22988">
    <property type="entry name" value="MYOTONIC DYSTROPHY S/T KINASE-RELATED"/>
    <property type="match status" value="1"/>
</dbReference>
<feature type="binding site" evidence="17">
    <location>
        <position position="108"/>
    </location>
    <ligand>
        <name>ATP</name>
        <dbReference type="ChEBI" id="CHEBI:30616"/>
    </ligand>
</feature>
<evidence type="ECO:0000259" key="20">
    <source>
        <dbReference type="PROSITE" id="PS50011"/>
    </source>
</evidence>
<evidence type="ECO:0000313" key="25">
    <source>
        <dbReference type="Proteomes" id="UP000594262"/>
    </source>
</evidence>
<comment type="catalytic activity">
    <reaction evidence="16">
        <text>L-seryl-[protein] + ATP = O-phospho-L-seryl-[protein] + ADP + H(+)</text>
        <dbReference type="Rhea" id="RHEA:17989"/>
        <dbReference type="Rhea" id="RHEA-COMP:9863"/>
        <dbReference type="Rhea" id="RHEA-COMP:11604"/>
        <dbReference type="ChEBI" id="CHEBI:15378"/>
        <dbReference type="ChEBI" id="CHEBI:29999"/>
        <dbReference type="ChEBI" id="CHEBI:30616"/>
        <dbReference type="ChEBI" id="CHEBI:83421"/>
        <dbReference type="ChEBI" id="CHEBI:456216"/>
        <dbReference type="EC" id="2.7.11.1"/>
    </reaction>
</comment>
<dbReference type="Gene3D" id="3.30.200.20">
    <property type="entry name" value="Phosphorylase Kinase, domain 1"/>
    <property type="match status" value="1"/>
</dbReference>
<feature type="domain" description="Protein kinase" evidence="20">
    <location>
        <begin position="79"/>
        <end position="344"/>
    </location>
</feature>
<dbReference type="InterPro" id="IPR011009">
    <property type="entry name" value="Kinase-like_dom_sf"/>
</dbReference>
<dbReference type="SMART" id="SM00133">
    <property type="entry name" value="S_TK_X"/>
    <property type="match status" value="1"/>
</dbReference>
<evidence type="ECO:0000256" key="6">
    <source>
        <dbReference type="ARBA" id="ARBA00022553"/>
    </source>
</evidence>
<dbReference type="PROSITE" id="PS50081">
    <property type="entry name" value="ZF_DAG_PE_2"/>
    <property type="match status" value="1"/>
</dbReference>
<dbReference type="PROSITE" id="PS50219">
    <property type="entry name" value="CNH"/>
    <property type="match status" value="1"/>
</dbReference>
<evidence type="ECO:0000256" key="15">
    <source>
        <dbReference type="ARBA" id="ARBA00047899"/>
    </source>
</evidence>
<keyword evidence="5" id="KW-0723">Serine/threonine-protein kinase</keyword>
<keyword evidence="9 17" id="KW-0547">Nucleotide-binding</keyword>
<dbReference type="FunFam" id="1.10.510.10:FF:000751">
    <property type="entry name" value="Non-specific serine/threonine protein kinase"/>
    <property type="match status" value="1"/>
</dbReference>
<dbReference type="Pfam" id="PF00069">
    <property type="entry name" value="Pkinase"/>
    <property type="match status" value="1"/>
</dbReference>
<dbReference type="InterPro" id="IPR001180">
    <property type="entry name" value="CNH_dom"/>
</dbReference>
<dbReference type="GO" id="GO:0031032">
    <property type="term" value="P:actomyosin structure organization"/>
    <property type="evidence" value="ECO:0007669"/>
    <property type="project" value="TreeGrafter"/>
</dbReference>
<dbReference type="Gene3D" id="1.10.287.1490">
    <property type="match status" value="1"/>
</dbReference>
<keyword evidence="11" id="KW-0418">Kinase</keyword>
<dbReference type="InterPro" id="IPR000961">
    <property type="entry name" value="AGC-kinase_C"/>
</dbReference>
<dbReference type="Gene3D" id="3.30.60.20">
    <property type="match status" value="1"/>
</dbReference>
<keyword evidence="6" id="KW-0597">Phosphoprotein</keyword>
<dbReference type="GO" id="GO:0005737">
    <property type="term" value="C:cytoplasm"/>
    <property type="evidence" value="ECO:0007669"/>
    <property type="project" value="UniProtKB-SubCell"/>
</dbReference>
<evidence type="ECO:0000259" key="21">
    <source>
        <dbReference type="PROSITE" id="PS50081"/>
    </source>
</evidence>
<dbReference type="SMART" id="SM00220">
    <property type="entry name" value="S_TKc"/>
    <property type="match status" value="1"/>
</dbReference>
<keyword evidence="13 17" id="KW-0067">ATP-binding</keyword>
<dbReference type="SUPFAM" id="SSF57997">
    <property type="entry name" value="Tropomyosin"/>
    <property type="match status" value="1"/>
</dbReference>
<evidence type="ECO:0000256" key="13">
    <source>
        <dbReference type="ARBA" id="ARBA00022840"/>
    </source>
</evidence>
<dbReference type="PROSITE" id="PS51285">
    <property type="entry name" value="AGC_KINASE_CTER"/>
    <property type="match status" value="1"/>
</dbReference>
<dbReference type="RefSeq" id="XP_066925044.1">
    <property type="nucleotide sequence ID" value="XM_067068943.1"/>
</dbReference>
<dbReference type="Pfam" id="PF00780">
    <property type="entry name" value="CNH"/>
    <property type="match status" value="1"/>
</dbReference>
<dbReference type="GO" id="GO:0008270">
    <property type="term" value="F:zinc ion binding"/>
    <property type="evidence" value="ECO:0007669"/>
    <property type="project" value="UniProtKB-KW"/>
</dbReference>
<evidence type="ECO:0000256" key="18">
    <source>
        <dbReference type="SAM" id="MobiDB-lite"/>
    </source>
</evidence>
<dbReference type="InterPro" id="IPR050839">
    <property type="entry name" value="Rho-assoc_Ser/Thr_Kinase"/>
</dbReference>
<dbReference type="SUPFAM" id="SSF57889">
    <property type="entry name" value="Cysteine-rich domain"/>
    <property type="match status" value="1"/>
</dbReference>
<proteinExistence type="predicted"/>
<dbReference type="PROSITE" id="PS00108">
    <property type="entry name" value="PROTEIN_KINASE_ST"/>
    <property type="match status" value="1"/>
</dbReference>
<dbReference type="GO" id="GO:0004674">
    <property type="term" value="F:protein serine/threonine kinase activity"/>
    <property type="evidence" value="ECO:0007669"/>
    <property type="project" value="UniProtKB-KW"/>
</dbReference>
<dbReference type="GeneID" id="136812447"/>
<feature type="compositionally biased region" description="Polar residues" evidence="18">
    <location>
        <begin position="1304"/>
        <end position="1317"/>
    </location>
</feature>
<keyword evidence="10" id="KW-0863">Zinc-finger</keyword>
<dbReference type="SMART" id="SM00036">
    <property type="entry name" value="CNH"/>
    <property type="match status" value="1"/>
</dbReference>
<evidence type="ECO:0000256" key="9">
    <source>
        <dbReference type="ARBA" id="ARBA00022741"/>
    </source>
</evidence>
<feature type="region of interest" description="Disordered" evidence="18">
    <location>
        <begin position="872"/>
        <end position="923"/>
    </location>
</feature>
<dbReference type="GO" id="GO:0000281">
    <property type="term" value="P:mitotic cytokinesis"/>
    <property type="evidence" value="ECO:0007669"/>
    <property type="project" value="InterPro"/>
</dbReference>
<dbReference type="SUPFAM" id="SSF50729">
    <property type="entry name" value="PH domain-like"/>
    <property type="match status" value="1"/>
</dbReference>
<evidence type="ECO:0000256" key="11">
    <source>
        <dbReference type="ARBA" id="ARBA00022777"/>
    </source>
</evidence>
<dbReference type="SUPFAM" id="SSF56112">
    <property type="entry name" value="Protein kinase-like (PK-like)"/>
    <property type="match status" value="1"/>
</dbReference>
<dbReference type="FunFam" id="3.30.200.20:FF:000017">
    <property type="entry name" value="Non-specific serine/threonine protein kinase"/>
    <property type="match status" value="1"/>
</dbReference>
<keyword evidence="7" id="KW-0808">Transferase</keyword>
<dbReference type="Proteomes" id="UP000594262">
    <property type="component" value="Unplaced"/>
</dbReference>
<dbReference type="OrthoDB" id="5919042at2759"/>
<comment type="cofactor">
    <cofactor evidence="1">
        <name>Mg(2+)</name>
        <dbReference type="ChEBI" id="CHEBI:18420"/>
    </cofactor>
</comment>
<feature type="region of interest" description="Disordered" evidence="18">
    <location>
        <begin position="1921"/>
        <end position="1992"/>
    </location>
</feature>
<dbReference type="Gene3D" id="2.30.29.30">
    <property type="entry name" value="Pleckstrin-homology domain (PH domain)/Phosphotyrosine-binding domain (PTB)"/>
    <property type="match status" value="1"/>
</dbReference>
<dbReference type="CDD" id="cd00821">
    <property type="entry name" value="PH"/>
    <property type="match status" value="1"/>
</dbReference>
<evidence type="ECO:0000256" key="3">
    <source>
        <dbReference type="ARBA" id="ARBA00012513"/>
    </source>
</evidence>
<dbReference type="InterPro" id="IPR011993">
    <property type="entry name" value="PH-like_dom_sf"/>
</dbReference>
<dbReference type="InterPro" id="IPR000719">
    <property type="entry name" value="Prot_kinase_dom"/>
</dbReference>
<evidence type="ECO:0000313" key="24">
    <source>
        <dbReference type="EnsemblMetazoa" id="CLYHEMP008450.2"/>
    </source>
</evidence>
<dbReference type="EnsemblMetazoa" id="CLYHEMT008450.2">
    <property type="protein sequence ID" value="CLYHEMP008450.2"/>
    <property type="gene ID" value="CLYHEMG008450"/>
</dbReference>
<evidence type="ECO:0000259" key="23">
    <source>
        <dbReference type="PROSITE" id="PS51285"/>
    </source>
</evidence>
<dbReference type="InterPro" id="IPR008271">
    <property type="entry name" value="Ser/Thr_kinase_AS"/>
</dbReference>
<evidence type="ECO:0000256" key="17">
    <source>
        <dbReference type="PROSITE-ProRule" id="PRU10141"/>
    </source>
</evidence>
<evidence type="ECO:0000256" key="5">
    <source>
        <dbReference type="ARBA" id="ARBA00022527"/>
    </source>
</evidence>
<name>A0A7M5VD63_9CNID</name>
<evidence type="ECO:0000256" key="1">
    <source>
        <dbReference type="ARBA" id="ARBA00001946"/>
    </source>
</evidence>
<keyword evidence="25" id="KW-1185">Reference proteome</keyword>
<evidence type="ECO:0000256" key="7">
    <source>
        <dbReference type="ARBA" id="ARBA00022679"/>
    </source>
</evidence>
<comment type="catalytic activity">
    <reaction evidence="15">
        <text>L-threonyl-[protein] + ATP = O-phospho-L-threonyl-[protein] + ADP + H(+)</text>
        <dbReference type="Rhea" id="RHEA:46608"/>
        <dbReference type="Rhea" id="RHEA-COMP:11060"/>
        <dbReference type="Rhea" id="RHEA-COMP:11605"/>
        <dbReference type="ChEBI" id="CHEBI:15378"/>
        <dbReference type="ChEBI" id="CHEBI:30013"/>
        <dbReference type="ChEBI" id="CHEBI:30616"/>
        <dbReference type="ChEBI" id="CHEBI:61977"/>
        <dbReference type="ChEBI" id="CHEBI:456216"/>
        <dbReference type="EC" id="2.7.11.1"/>
    </reaction>
</comment>
<dbReference type="PROSITE" id="PS00107">
    <property type="entry name" value="PROTEIN_KINASE_ATP"/>
    <property type="match status" value="1"/>
</dbReference>
<dbReference type="PANTHER" id="PTHR22988:SF71">
    <property type="entry name" value="CITRON RHO-INTERACTING KINASE"/>
    <property type="match status" value="1"/>
</dbReference>
<organism evidence="24 25">
    <name type="scientific">Clytia hemisphaerica</name>
    <dbReference type="NCBI Taxonomy" id="252671"/>
    <lineage>
        <taxon>Eukaryota</taxon>
        <taxon>Metazoa</taxon>
        <taxon>Cnidaria</taxon>
        <taxon>Hydrozoa</taxon>
        <taxon>Hydroidolina</taxon>
        <taxon>Leptothecata</taxon>
        <taxon>Obeliida</taxon>
        <taxon>Clytiidae</taxon>
        <taxon>Clytia</taxon>
    </lineage>
</organism>
<feature type="domain" description="CNH" evidence="22">
    <location>
        <begin position="1577"/>
        <end position="1874"/>
    </location>
</feature>
<evidence type="ECO:0000256" key="2">
    <source>
        <dbReference type="ARBA" id="ARBA00004496"/>
    </source>
</evidence>
<feature type="region of interest" description="Disordered" evidence="18">
    <location>
        <begin position="1205"/>
        <end position="1235"/>
    </location>
</feature>
<evidence type="ECO:0000256" key="8">
    <source>
        <dbReference type="ARBA" id="ARBA00022723"/>
    </source>
</evidence>
<dbReference type="InterPro" id="IPR017441">
    <property type="entry name" value="Protein_kinase_ATP_BS"/>
</dbReference>
<dbReference type="GO" id="GO:0005524">
    <property type="term" value="F:ATP binding"/>
    <property type="evidence" value="ECO:0007669"/>
    <property type="project" value="UniProtKB-UniRule"/>
</dbReference>
<accession>A0A7M5VD63</accession>
<dbReference type="PROSITE" id="PS50011">
    <property type="entry name" value="PROTEIN_KINASE_DOM"/>
    <property type="match status" value="1"/>
</dbReference>
<feature type="compositionally biased region" description="Basic residues" evidence="18">
    <location>
        <begin position="1983"/>
        <end position="1992"/>
    </location>
</feature>
<feature type="compositionally biased region" description="Basic and acidic residues" evidence="18">
    <location>
        <begin position="872"/>
        <end position="889"/>
    </location>
</feature>
<feature type="region of interest" description="Disordered" evidence="18">
    <location>
        <begin position="503"/>
        <end position="522"/>
    </location>
</feature>
<dbReference type="CDD" id="cd05601">
    <property type="entry name" value="STKc_CRIK"/>
    <property type="match status" value="1"/>
</dbReference>
<keyword evidence="14" id="KW-0175">Coiled coil</keyword>
<dbReference type="Pfam" id="PF00169">
    <property type="entry name" value="PH"/>
    <property type="match status" value="1"/>
</dbReference>
<dbReference type="InterPro" id="IPR001849">
    <property type="entry name" value="PH_domain"/>
</dbReference>